<accession>A0ABP8WEC2</accession>
<dbReference type="EMBL" id="BAABIM010000002">
    <property type="protein sequence ID" value="GAA4686180.1"/>
    <property type="molecule type" value="Genomic_DNA"/>
</dbReference>
<feature type="transmembrane region" description="Helical" evidence="1">
    <location>
        <begin position="46"/>
        <end position="71"/>
    </location>
</feature>
<feature type="transmembrane region" description="Helical" evidence="1">
    <location>
        <begin position="199"/>
        <end position="217"/>
    </location>
</feature>
<feature type="transmembrane region" description="Helical" evidence="1">
    <location>
        <begin position="83"/>
        <end position="102"/>
    </location>
</feature>
<dbReference type="NCBIfam" id="NF041646">
    <property type="entry name" value="VC0807_fam"/>
    <property type="match status" value="1"/>
</dbReference>
<keyword evidence="1" id="KW-0812">Transmembrane</keyword>
<name>A0ABP8WEC2_9ACTN</name>
<comment type="caution">
    <text evidence="2">The sequence shown here is derived from an EMBL/GenBank/DDBJ whole genome shotgun (WGS) entry which is preliminary data.</text>
</comment>
<feature type="transmembrane region" description="Helical" evidence="1">
    <location>
        <begin position="108"/>
        <end position="128"/>
    </location>
</feature>
<evidence type="ECO:0008006" key="4">
    <source>
        <dbReference type="Google" id="ProtNLM"/>
    </source>
</evidence>
<dbReference type="RefSeq" id="WP_345266257.1">
    <property type="nucleotide sequence ID" value="NZ_BAABIM010000002.1"/>
</dbReference>
<reference evidence="3" key="1">
    <citation type="journal article" date="2019" name="Int. J. Syst. Evol. Microbiol.">
        <title>The Global Catalogue of Microorganisms (GCM) 10K type strain sequencing project: providing services to taxonomists for standard genome sequencing and annotation.</title>
        <authorList>
            <consortium name="The Broad Institute Genomics Platform"/>
            <consortium name="The Broad Institute Genome Sequencing Center for Infectious Disease"/>
            <person name="Wu L."/>
            <person name="Ma J."/>
        </authorList>
    </citation>
    <scope>NUCLEOTIDE SEQUENCE [LARGE SCALE GENOMIC DNA]</scope>
    <source>
        <strain evidence="3">JCM 18127</strain>
    </source>
</reference>
<organism evidence="2 3">
    <name type="scientific">Nocardioides nanhaiensis</name>
    <dbReference type="NCBI Taxonomy" id="1476871"/>
    <lineage>
        <taxon>Bacteria</taxon>
        <taxon>Bacillati</taxon>
        <taxon>Actinomycetota</taxon>
        <taxon>Actinomycetes</taxon>
        <taxon>Propionibacteriales</taxon>
        <taxon>Nocardioidaceae</taxon>
        <taxon>Nocardioides</taxon>
    </lineage>
</organism>
<keyword evidence="1" id="KW-0472">Membrane</keyword>
<evidence type="ECO:0000313" key="2">
    <source>
        <dbReference type="EMBL" id="GAA4686180.1"/>
    </source>
</evidence>
<evidence type="ECO:0000313" key="3">
    <source>
        <dbReference type="Proteomes" id="UP001500621"/>
    </source>
</evidence>
<evidence type="ECO:0000256" key="1">
    <source>
        <dbReference type="SAM" id="Phobius"/>
    </source>
</evidence>
<keyword evidence="3" id="KW-1185">Reference proteome</keyword>
<dbReference type="Proteomes" id="UP001500621">
    <property type="component" value="Unassembled WGS sequence"/>
</dbReference>
<gene>
    <name evidence="2" type="ORF">GCM10023226_24970</name>
</gene>
<protein>
    <recommendedName>
        <fullName evidence="4">DUF3159 domain-containing protein</fullName>
    </recommendedName>
</protein>
<proteinExistence type="predicted"/>
<keyword evidence="1" id="KW-1133">Transmembrane helix</keyword>
<sequence>MTQQDSGTLVPAVTAETAAVTPPTVGAILRRVGSTLVVACVMPVSLFYGVFSLAGFELAMAAALGWAYGAIAWRHLTGRRTSGLLVLTAIILTGRTVVALLADSAFLYFLQPIISDSVVGLAFLLSLVSARPMVARLAGDFYPMDHEVSLRPRVRRLFHWLTVSWAALCLGKSVGMFWVLNASSIDTYVLVQSISAPTLNFLAAGLTIACAVVVARAEGLMPCAKNSAPVIAAG</sequence>
<feature type="transmembrane region" description="Helical" evidence="1">
    <location>
        <begin position="157"/>
        <end position="179"/>
    </location>
</feature>